<proteinExistence type="predicted"/>
<accession>A0A0J7ZDP8</accession>
<dbReference type="Proteomes" id="UP000037432">
    <property type="component" value="Unassembled WGS sequence"/>
</dbReference>
<name>A0A0J7ZDP8_STRVR</name>
<dbReference type="AlphaFoldDB" id="A0A0J7ZDP8"/>
<comment type="caution">
    <text evidence="1">The sequence shown here is derived from an EMBL/GenBank/DDBJ whole genome shotgun (WGS) entry which is preliminary data.</text>
</comment>
<dbReference type="RefSeq" id="WP_048581685.1">
    <property type="nucleotide sequence ID" value="NZ_LFNT01000014.1"/>
</dbReference>
<sequence>MEIVAAGTYDFDLGVSFPTPMKDLFELPGSMARDSEWTTHRRATGKLTIKEPVEKGALAERLVKETFEGLAGEDLSIARLELTTTAGPTVEEQVVLDYLDCIRVAGKHVDSCVACQNEQYCEAGEPILYHFRQAMDRYRRRESLLV</sequence>
<protein>
    <submittedName>
        <fullName evidence="1">Uncharacterized protein</fullName>
    </submittedName>
</protein>
<dbReference type="OrthoDB" id="4273019at2"/>
<evidence type="ECO:0000313" key="1">
    <source>
        <dbReference type="EMBL" id="KMS74211.1"/>
    </source>
</evidence>
<dbReference type="PATRIC" id="fig|1938.3.peg.8567"/>
<gene>
    <name evidence="1" type="ORF">ACM01_14925</name>
</gene>
<reference evidence="1 2" key="1">
    <citation type="submission" date="2015-06" db="EMBL/GenBank/DDBJ databases">
        <authorList>
            <person name="Ju K.-S."/>
            <person name="Doroghazi J.R."/>
            <person name="Metcalf W.W."/>
        </authorList>
    </citation>
    <scope>NUCLEOTIDE SEQUENCE [LARGE SCALE GENOMIC DNA]</scope>
    <source>
        <strain evidence="1 2">NRRL 3414</strain>
    </source>
</reference>
<evidence type="ECO:0000313" key="2">
    <source>
        <dbReference type="Proteomes" id="UP000037432"/>
    </source>
</evidence>
<dbReference type="EMBL" id="LFNT01000014">
    <property type="protein sequence ID" value="KMS74211.1"/>
    <property type="molecule type" value="Genomic_DNA"/>
</dbReference>
<organism evidence="1 2">
    <name type="scientific">Streptomyces viridochromogenes</name>
    <dbReference type="NCBI Taxonomy" id="1938"/>
    <lineage>
        <taxon>Bacteria</taxon>
        <taxon>Bacillati</taxon>
        <taxon>Actinomycetota</taxon>
        <taxon>Actinomycetes</taxon>
        <taxon>Kitasatosporales</taxon>
        <taxon>Streptomycetaceae</taxon>
        <taxon>Streptomyces</taxon>
    </lineage>
</organism>